<dbReference type="EMBL" id="FQWZ01000002">
    <property type="protein sequence ID" value="SHG64005.1"/>
    <property type="molecule type" value="Genomic_DNA"/>
</dbReference>
<evidence type="ECO:0000313" key="4">
    <source>
        <dbReference type="EMBL" id="SHG64005.1"/>
    </source>
</evidence>
<evidence type="ECO:0000256" key="1">
    <source>
        <dbReference type="ARBA" id="ARBA00006499"/>
    </source>
</evidence>
<gene>
    <name evidence="4" type="ORF">SAMN04488068_0881</name>
</gene>
<dbReference type="InterPro" id="IPR029058">
    <property type="entry name" value="AB_hydrolase_fold"/>
</dbReference>
<dbReference type="STRING" id="490188.SAMN04488068_0881"/>
<dbReference type="PANTHER" id="PTHR10655:SF17">
    <property type="entry name" value="LYSOPHOSPHOLIPASE-LIKE PROTEIN 1"/>
    <property type="match status" value="1"/>
</dbReference>
<name>A0A1M5LGB3_9GAMM</name>
<organism evidence="4 5">
    <name type="scientific">Hydrocarboniphaga daqingensis</name>
    <dbReference type="NCBI Taxonomy" id="490188"/>
    <lineage>
        <taxon>Bacteria</taxon>
        <taxon>Pseudomonadati</taxon>
        <taxon>Pseudomonadota</taxon>
        <taxon>Gammaproteobacteria</taxon>
        <taxon>Nevskiales</taxon>
        <taxon>Nevskiaceae</taxon>
        <taxon>Hydrocarboniphaga</taxon>
    </lineage>
</organism>
<keyword evidence="5" id="KW-1185">Reference proteome</keyword>
<dbReference type="Pfam" id="PF02230">
    <property type="entry name" value="Abhydrolase_2"/>
    <property type="match status" value="1"/>
</dbReference>
<protein>
    <submittedName>
        <fullName evidence="4">Phospholipase/carboxylesterase</fullName>
    </submittedName>
</protein>
<sequence>MTKTESADRVTLEPATPATAAIIWLHGLGADGHDFVPLVASLRLQPAQAWRFVFPHASVMPVSLNGGMPMRSWFDILSLDRQGRQDVEGIRRSQQRIAGLIDEQIASGIPSRRIIIAGFSQGGALALHTALRYPSPLGGLLALSTYLPMESTLDAETSTANRALPILMQHGQYDSILPLHLGLWSRDRLRAAGYGVGWNDYPMQHEVCDDEVDAIREFLLARLP</sequence>
<evidence type="ECO:0000259" key="3">
    <source>
        <dbReference type="Pfam" id="PF02230"/>
    </source>
</evidence>
<dbReference type="OrthoDB" id="9801763at2"/>
<dbReference type="PANTHER" id="PTHR10655">
    <property type="entry name" value="LYSOPHOSPHOLIPASE-RELATED"/>
    <property type="match status" value="1"/>
</dbReference>
<reference evidence="4 5" key="1">
    <citation type="submission" date="2016-11" db="EMBL/GenBank/DDBJ databases">
        <authorList>
            <person name="Jaros S."/>
            <person name="Januszkiewicz K."/>
            <person name="Wedrychowicz H."/>
        </authorList>
    </citation>
    <scope>NUCLEOTIDE SEQUENCE [LARGE SCALE GENOMIC DNA]</scope>
    <source>
        <strain evidence="4 5">CGMCC 1.7049</strain>
    </source>
</reference>
<dbReference type="InterPro" id="IPR050565">
    <property type="entry name" value="LYPA1-2/EST-like"/>
</dbReference>
<evidence type="ECO:0000313" key="5">
    <source>
        <dbReference type="Proteomes" id="UP000199758"/>
    </source>
</evidence>
<feature type="domain" description="Phospholipase/carboxylesterase/thioesterase" evidence="3">
    <location>
        <begin position="10"/>
        <end position="219"/>
    </location>
</feature>
<dbReference type="InterPro" id="IPR003140">
    <property type="entry name" value="PLipase/COase/thioEstase"/>
</dbReference>
<accession>A0A1M5LGB3</accession>
<dbReference type="GO" id="GO:0016787">
    <property type="term" value="F:hydrolase activity"/>
    <property type="evidence" value="ECO:0007669"/>
    <property type="project" value="UniProtKB-KW"/>
</dbReference>
<keyword evidence="2" id="KW-0378">Hydrolase</keyword>
<dbReference type="SUPFAM" id="SSF53474">
    <property type="entry name" value="alpha/beta-Hydrolases"/>
    <property type="match status" value="1"/>
</dbReference>
<dbReference type="RefSeq" id="WP_072894538.1">
    <property type="nucleotide sequence ID" value="NZ_FQWZ01000002.1"/>
</dbReference>
<evidence type="ECO:0000256" key="2">
    <source>
        <dbReference type="ARBA" id="ARBA00022801"/>
    </source>
</evidence>
<dbReference type="AlphaFoldDB" id="A0A1M5LGB3"/>
<comment type="similarity">
    <text evidence="1">Belongs to the AB hydrolase superfamily. AB hydrolase 2 family.</text>
</comment>
<dbReference type="Proteomes" id="UP000199758">
    <property type="component" value="Unassembled WGS sequence"/>
</dbReference>
<proteinExistence type="inferred from homology"/>
<dbReference type="Gene3D" id="3.40.50.1820">
    <property type="entry name" value="alpha/beta hydrolase"/>
    <property type="match status" value="1"/>
</dbReference>